<keyword evidence="2" id="KW-1185">Reference proteome</keyword>
<dbReference type="EMBL" id="LWQU01000125">
    <property type="protein sequence ID" value="OAN53207.1"/>
    <property type="molecule type" value="Genomic_DNA"/>
</dbReference>
<dbReference type="InterPro" id="IPR046154">
    <property type="entry name" value="DUF6156"/>
</dbReference>
<name>A0A178MVZ0_9PROT</name>
<organism evidence="1 2">
    <name type="scientific">Magnetospirillum moscoviense</name>
    <dbReference type="NCBI Taxonomy" id="1437059"/>
    <lineage>
        <taxon>Bacteria</taxon>
        <taxon>Pseudomonadati</taxon>
        <taxon>Pseudomonadota</taxon>
        <taxon>Alphaproteobacteria</taxon>
        <taxon>Rhodospirillales</taxon>
        <taxon>Rhodospirillaceae</taxon>
        <taxon>Magnetospirillum</taxon>
    </lineage>
</organism>
<sequence length="87" mass="9998">MERDWRYFTTYSGVKLPLKLVGPLAADELSHRNTFVRAALDQAERVVLIEKMVYGGVELAHTYQYDDDGKLVRAEITMDDDVTVLMF</sequence>
<dbReference type="OrthoDB" id="8563989at2"/>
<dbReference type="Proteomes" id="UP000078543">
    <property type="component" value="Unassembled WGS sequence"/>
</dbReference>
<dbReference type="RefSeq" id="WP_068498824.1">
    <property type="nucleotide sequence ID" value="NZ_LWQU01000125.1"/>
</dbReference>
<dbReference type="AlphaFoldDB" id="A0A178MVZ0"/>
<comment type="caution">
    <text evidence="1">The sequence shown here is derived from an EMBL/GenBank/DDBJ whole genome shotgun (WGS) entry which is preliminary data.</text>
</comment>
<proteinExistence type="predicted"/>
<gene>
    <name evidence="1" type="ORF">A6A05_09665</name>
</gene>
<protein>
    <submittedName>
        <fullName evidence="1">Uncharacterized protein</fullName>
    </submittedName>
</protein>
<dbReference type="STRING" id="1437059.A6A05_09665"/>
<dbReference type="Pfam" id="PF19653">
    <property type="entry name" value="DUF6156"/>
    <property type="match status" value="1"/>
</dbReference>
<reference evidence="1 2" key="1">
    <citation type="submission" date="2016-04" db="EMBL/GenBank/DDBJ databases">
        <title>Draft genome sequence of freshwater magnetotactic bacteria Magnetospirillum marisnigri SP-1 and Magnetospirillum moscoviense BB-1.</title>
        <authorList>
            <person name="Koziaeva V."/>
            <person name="Dziuba M.V."/>
            <person name="Ivanov T.M."/>
            <person name="Kuznetsov B."/>
            <person name="Grouzdev D.S."/>
        </authorList>
    </citation>
    <scope>NUCLEOTIDE SEQUENCE [LARGE SCALE GENOMIC DNA]</scope>
    <source>
        <strain evidence="1 2">BB-1</strain>
    </source>
</reference>
<evidence type="ECO:0000313" key="2">
    <source>
        <dbReference type="Proteomes" id="UP000078543"/>
    </source>
</evidence>
<evidence type="ECO:0000313" key="1">
    <source>
        <dbReference type="EMBL" id="OAN53207.1"/>
    </source>
</evidence>
<accession>A0A178MVZ0</accession>